<dbReference type="EMBL" id="JBHRST010000020">
    <property type="protein sequence ID" value="MFC3098675.1"/>
    <property type="molecule type" value="Genomic_DNA"/>
</dbReference>
<evidence type="ECO:0000256" key="5">
    <source>
        <dbReference type="SAM" id="SignalP"/>
    </source>
</evidence>
<keyword evidence="8" id="KW-1185">Reference proteome</keyword>
<dbReference type="Gene3D" id="1.10.760.10">
    <property type="entry name" value="Cytochrome c-like domain"/>
    <property type="match status" value="1"/>
</dbReference>
<gene>
    <name evidence="7" type="ORF">ACFODU_12840</name>
</gene>
<evidence type="ECO:0000313" key="7">
    <source>
        <dbReference type="EMBL" id="MFC3098675.1"/>
    </source>
</evidence>
<keyword evidence="2 4" id="KW-0479">Metal-binding</keyword>
<protein>
    <submittedName>
        <fullName evidence="7">C-type cytochrome</fullName>
    </submittedName>
</protein>
<dbReference type="Proteomes" id="UP001595456">
    <property type="component" value="Unassembled WGS sequence"/>
</dbReference>
<name>A0ABV7E7M5_9SPHN</name>
<evidence type="ECO:0000313" key="8">
    <source>
        <dbReference type="Proteomes" id="UP001595456"/>
    </source>
</evidence>
<keyword evidence="3 4" id="KW-0408">Iron</keyword>
<sequence>MKAVACLAVALSAAVSLSVAAQQAERPRINPADLPGRQVFAAQCAPCHGAGRGDDGSHSLPGTEALARKYAGALPGELERRSDLPAPLLRLFVRRGAGAMPAFRPSELTDAEIVAIADYLAATAQRSR</sequence>
<evidence type="ECO:0000256" key="4">
    <source>
        <dbReference type="PROSITE-ProRule" id="PRU00433"/>
    </source>
</evidence>
<dbReference type="SUPFAM" id="SSF46626">
    <property type="entry name" value="Cytochrome c"/>
    <property type="match status" value="1"/>
</dbReference>
<evidence type="ECO:0000256" key="1">
    <source>
        <dbReference type="ARBA" id="ARBA00022617"/>
    </source>
</evidence>
<dbReference type="Pfam" id="PF13442">
    <property type="entry name" value="Cytochrome_CBB3"/>
    <property type="match status" value="1"/>
</dbReference>
<dbReference type="RefSeq" id="WP_336926408.1">
    <property type="nucleotide sequence ID" value="NZ_JBANRO010000007.1"/>
</dbReference>
<feature type="domain" description="Cytochrome c" evidence="6">
    <location>
        <begin position="31"/>
        <end position="124"/>
    </location>
</feature>
<comment type="caution">
    <text evidence="7">The sequence shown here is derived from an EMBL/GenBank/DDBJ whole genome shotgun (WGS) entry which is preliminary data.</text>
</comment>
<accession>A0ABV7E7M5</accession>
<evidence type="ECO:0000259" key="6">
    <source>
        <dbReference type="PROSITE" id="PS51007"/>
    </source>
</evidence>
<dbReference type="InterPro" id="IPR036909">
    <property type="entry name" value="Cyt_c-like_dom_sf"/>
</dbReference>
<proteinExistence type="predicted"/>
<evidence type="ECO:0000256" key="2">
    <source>
        <dbReference type="ARBA" id="ARBA00022723"/>
    </source>
</evidence>
<reference evidence="8" key="1">
    <citation type="journal article" date="2019" name="Int. J. Syst. Evol. Microbiol.">
        <title>The Global Catalogue of Microorganisms (GCM) 10K type strain sequencing project: providing services to taxonomists for standard genome sequencing and annotation.</title>
        <authorList>
            <consortium name="The Broad Institute Genomics Platform"/>
            <consortium name="The Broad Institute Genome Sequencing Center for Infectious Disease"/>
            <person name="Wu L."/>
            <person name="Ma J."/>
        </authorList>
    </citation>
    <scope>NUCLEOTIDE SEQUENCE [LARGE SCALE GENOMIC DNA]</scope>
    <source>
        <strain evidence="8">KCTC 52607</strain>
    </source>
</reference>
<keyword evidence="1 4" id="KW-0349">Heme</keyword>
<feature type="chain" id="PRO_5046791149" evidence="5">
    <location>
        <begin position="22"/>
        <end position="128"/>
    </location>
</feature>
<keyword evidence="5" id="KW-0732">Signal</keyword>
<dbReference type="InterPro" id="IPR009056">
    <property type="entry name" value="Cyt_c-like_dom"/>
</dbReference>
<dbReference type="PROSITE" id="PS51007">
    <property type="entry name" value="CYTC"/>
    <property type="match status" value="1"/>
</dbReference>
<evidence type="ECO:0000256" key="3">
    <source>
        <dbReference type="ARBA" id="ARBA00023004"/>
    </source>
</evidence>
<organism evidence="7 8">
    <name type="scientific">Alteraurantiacibacter palmitatis</name>
    <dbReference type="NCBI Taxonomy" id="2054628"/>
    <lineage>
        <taxon>Bacteria</taxon>
        <taxon>Pseudomonadati</taxon>
        <taxon>Pseudomonadota</taxon>
        <taxon>Alphaproteobacteria</taxon>
        <taxon>Sphingomonadales</taxon>
        <taxon>Erythrobacteraceae</taxon>
        <taxon>Alteraurantiacibacter</taxon>
    </lineage>
</organism>
<feature type="signal peptide" evidence="5">
    <location>
        <begin position="1"/>
        <end position="21"/>
    </location>
</feature>